<proteinExistence type="predicted"/>
<dbReference type="PANTHER" id="PTHR30411">
    <property type="entry name" value="CYTOPLASMIC PROTEIN"/>
    <property type="match status" value="1"/>
</dbReference>
<gene>
    <name evidence="2" type="ORF">THER5_0242</name>
</gene>
<reference evidence="2 3" key="1">
    <citation type="submission" date="2014-03" db="EMBL/GenBank/DDBJ databases">
        <title>Genomics of Bifidobacteria.</title>
        <authorList>
            <person name="Ventura M."/>
            <person name="Milani C."/>
            <person name="Lugli G.A."/>
        </authorList>
    </citation>
    <scope>NUCLEOTIDE SEQUENCE [LARGE SCALE GENOMIC DNA]</scope>
    <source>
        <strain evidence="2 3">LMG 21395</strain>
    </source>
</reference>
<dbReference type="EMBL" id="JGZT01000007">
    <property type="protein sequence ID" value="KFJ02062.1"/>
    <property type="molecule type" value="Genomic_DNA"/>
</dbReference>
<organism evidence="2 3">
    <name type="scientific">Bifidobacterium thermacidophilum subsp. thermacidophilum</name>
    <dbReference type="NCBI Taxonomy" id="79262"/>
    <lineage>
        <taxon>Bacteria</taxon>
        <taxon>Bacillati</taxon>
        <taxon>Actinomycetota</taxon>
        <taxon>Actinomycetes</taxon>
        <taxon>Bifidobacteriales</taxon>
        <taxon>Bifidobacteriaceae</taxon>
        <taxon>Bifidobacterium</taxon>
    </lineage>
</organism>
<dbReference type="Gene3D" id="3.90.960.10">
    <property type="entry name" value="YbaK/aminoacyl-tRNA synthetase-associated domain"/>
    <property type="match status" value="1"/>
</dbReference>
<keyword evidence="2" id="KW-0030">Aminoacyl-tRNA synthetase</keyword>
<keyword evidence="2" id="KW-0436">Ligase</keyword>
<dbReference type="OrthoDB" id="8536235at2"/>
<dbReference type="InterPro" id="IPR036754">
    <property type="entry name" value="YbaK/aa-tRNA-synt-asso_dom_sf"/>
</dbReference>
<evidence type="ECO:0000313" key="3">
    <source>
        <dbReference type="Proteomes" id="UP000029003"/>
    </source>
</evidence>
<sequence>MSFDNAHDYLASHGYGDRIIVLEAASGTVAEAAQALGTQPERIAKSLSFLLDGQPIIIVAKGTARVDNRKYKATFHSKASMIPFGEVDAYIGHEPGGVCPFGIKDGVRVYLDRSLREFDTVYPAGGDDHSAVKLTPDELYDISSADDWVDVCKE</sequence>
<dbReference type="SUPFAM" id="SSF55826">
    <property type="entry name" value="YbaK/ProRS associated domain"/>
    <property type="match status" value="1"/>
</dbReference>
<dbReference type="PANTHER" id="PTHR30411:SF1">
    <property type="entry name" value="CYTOPLASMIC PROTEIN"/>
    <property type="match status" value="1"/>
</dbReference>
<protein>
    <submittedName>
        <fullName evidence="2">YbaK/prolyl-tRNA synthetase domain protein</fullName>
    </submittedName>
</protein>
<name>A0A087E2R1_9BIFI</name>
<dbReference type="AlphaFoldDB" id="A0A087E2R1"/>
<evidence type="ECO:0000313" key="2">
    <source>
        <dbReference type="EMBL" id="KFJ02062.1"/>
    </source>
</evidence>
<accession>A0A087E2R1</accession>
<dbReference type="Pfam" id="PF04073">
    <property type="entry name" value="tRNA_edit"/>
    <property type="match status" value="1"/>
</dbReference>
<dbReference type="InterPro" id="IPR007214">
    <property type="entry name" value="YbaK/aa-tRNA-synth-assoc-dom"/>
</dbReference>
<comment type="caution">
    <text evidence="2">The sequence shown here is derived from an EMBL/GenBank/DDBJ whole genome shotgun (WGS) entry which is preliminary data.</text>
</comment>
<feature type="domain" description="YbaK/aminoacyl-tRNA synthetase-associated" evidence="1">
    <location>
        <begin position="27"/>
        <end position="141"/>
    </location>
</feature>
<dbReference type="Proteomes" id="UP000029003">
    <property type="component" value="Unassembled WGS sequence"/>
</dbReference>
<evidence type="ECO:0000259" key="1">
    <source>
        <dbReference type="Pfam" id="PF04073"/>
    </source>
</evidence>
<dbReference type="GO" id="GO:0004812">
    <property type="term" value="F:aminoacyl-tRNA ligase activity"/>
    <property type="evidence" value="ECO:0007669"/>
    <property type="project" value="UniProtKB-KW"/>
</dbReference>
<dbReference type="GO" id="GO:0002161">
    <property type="term" value="F:aminoacyl-tRNA deacylase activity"/>
    <property type="evidence" value="ECO:0007669"/>
    <property type="project" value="InterPro"/>
</dbReference>
<dbReference type="CDD" id="cd04333">
    <property type="entry name" value="ProX_deacylase"/>
    <property type="match status" value="1"/>
</dbReference>
<dbReference type="RefSeq" id="WP_029576100.1">
    <property type="nucleotide sequence ID" value="NZ_JGZT01000007.1"/>
</dbReference>